<proteinExistence type="predicted"/>
<keyword evidence="1" id="KW-0805">Transcription regulation</keyword>
<keyword evidence="2 4" id="KW-0238">DNA-binding</keyword>
<dbReference type="PRINTS" id="PR00455">
    <property type="entry name" value="HTHTETR"/>
</dbReference>
<dbReference type="RefSeq" id="WP_356958622.1">
    <property type="nucleotide sequence ID" value="NZ_JBEYBD010000014.1"/>
</dbReference>
<dbReference type="Pfam" id="PF00440">
    <property type="entry name" value="TetR_N"/>
    <property type="match status" value="1"/>
</dbReference>
<evidence type="ECO:0000313" key="6">
    <source>
        <dbReference type="EMBL" id="MEU1955319.1"/>
    </source>
</evidence>
<dbReference type="EMBL" id="JBEYBF010000022">
    <property type="protein sequence ID" value="MEU1955319.1"/>
    <property type="molecule type" value="Genomic_DNA"/>
</dbReference>
<dbReference type="InterPro" id="IPR001647">
    <property type="entry name" value="HTH_TetR"/>
</dbReference>
<dbReference type="Gene3D" id="1.10.357.10">
    <property type="entry name" value="Tetracycline Repressor, domain 2"/>
    <property type="match status" value="1"/>
</dbReference>
<evidence type="ECO:0000259" key="5">
    <source>
        <dbReference type="PROSITE" id="PS50977"/>
    </source>
</evidence>
<organism evidence="6 7">
    <name type="scientific">Nocardia rhamnosiphila</name>
    <dbReference type="NCBI Taxonomy" id="426716"/>
    <lineage>
        <taxon>Bacteria</taxon>
        <taxon>Bacillati</taxon>
        <taxon>Actinomycetota</taxon>
        <taxon>Actinomycetes</taxon>
        <taxon>Mycobacteriales</taxon>
        <taxon>Nocardiaceae</taxon>
        <taxon>Nocardia</taxon>
    </lineage>
</organism>
<reference evidence="6 7" key="1">
    <citation type="submission" date="2024-06" db="EMBL/GenBank/DDBJ databases">
        <title>The Natural Products Discovery Center: Release of the First 8490 Sequenced Strains for Exploring Actinobacteria Biosynthetic Diversity.</title>
        <authorList>
            <person name="Kalkreuter E."/>
            <person name="Kautsar S.A."/>
            <person name="Yang D."/>
            <person name="Bader C.D."/>
            <person name="Teijaro C.N."/>
            <person name="Fluegel L."/>
            <person name="Davis C.M."/>
            <person name="Simpson J.R."/>
            <person name="Lauterbach L."/>
            <person name="Steele A.D."/>
            <person name="Gui C."/>
            <person name="Meng S."/>
            <person name="Li G."/>
            <person name="Viehrig K."/>
            <person name="Ye F."/>
            <person name="Su P."/>
            <person name="Kiefer A.F."/>
            <person name="Nichols A."/>
            <person name="Cepeda A.J."/>
            <person name="Yan W."/>
            <person name="Fan B."/>
            <person name="Jiang Y."/>
            <person name="Adhikari A."/>
            <person name="Zheng C.-J."/>
            <person name="Schuster L."/>
            <person name="Cowan T.M."/>
            <person name="Smanski M.J."/>
            <person name="Chevrette M.G."/>
            <person name="De Carvalho L.P.S."/>
            <person name="Shen B."/>
        </authorList>
    </citation>
    <scope>NUCLEOTIDE SEQUENCE [LARGE SCALE GENOMIC DNA]</scope>
    <source>
        <strain evidence="6 7">NPDC019708</strain>
    </source>
</reference>
<keyword evidence="3" id="KW-0804">Transcription</keyword>
<dbReference type="Proteomes" id="UP001550628">
    <property type="component" value="Unassembled WGS sequence"/>
</dbReference>
<evidence type="ECO:0000313" key="7">
    <source>
        <dbReference type="Proteomes" id="UP001550628"/>
    </source>
</evidence>
<evidence type="ECO:0000256" key="2">
    <source>
        <dbReference type="ARBA" id="ARBA00023125"/>
    </source>
</evidence>
<dbReference type="PANTHER" id="PTHR30055:SF234">
    <property type="entry name" value="HTH-TYPE TRANSCRIPTIONAL REGULATOR BETI"/>
    <property type="match status" value="1"/>
</dbReference>
<dbReference type="SUPFAM" id="SSF46689">
    <property type="entry name" value="Homeodomain-like"/>
    <property type="match status" value="1"/>
</dbReference>
<comment type="caution">
    <text evidence="6">The sequence shown here is derived from an EMBL/GenBank/DDBJ whole genome shotgun (WGS) entry which is preliminary data.</text>
</comment>
<keyword evidence="7" id="KW-1185">Reference proteome</keyword>
<dbReference type="PANTHER" id="PTHR30055">
    <property type="entry name" value="HTH-TYPE TRANSCRIPTIONAL REGULATOR RUTR"/>
    <property type="match status" value="1"/>
</dbReference>
<evidence type="ECO:0000256" key="4">
    <source>
        <dbReference type="PROSITE-ProRule" id="PRU00335"/>
    </source>
</evidence>
<protein>
    <submittedName>
        <fullName evidence="6">TetR/AcrR family transcriptional regulator</fullName>
    </submittedName>
</protein>
<sequence>MGGRPVARTTEQSAALSAATRSAVQTAAVRVFARHGYAASAIRDIATEAGVGIGTIYRHYPTKDALYADLLDQALTGLDSLTGELSGPGRPVEIIREFTTRYLAGLTADDGAAEFMIVINQGVTADAPSASIARIRDAHRLMRRTFENLIRRGQAGGELGRGDPAQLTTCYFAMLGGLTSIRVGLGAEFTAPDVDVVLKLLTQGPIQ</sequence>
<dbReference type="InterPro" id="IPR036271">
    <property type="entry name" value="Tet_transcr_reg_TetR-rel_C_sf"/>
</dbReference>
<accession>A0ABV2WWQ4</accession>
<dbReference type="InterPro" id="IPR009057">
    <property type="entry name" value="Homeodomain-like_sf"/>
</dbReference>
<evidence type="ECO:0000256" key="1">
    <source>
        <dbReference type="ARBA" id="ARBA00023015"/>
    </source>
</evidence>
<gene>
    <name evidence="6" type="ORF">ABZ510_26080</name>
</gene>
<feature type="domain" description="HTH tetR-type" evidence="5">
    <location>
        <begin position="18"/>
        <end position="78"/>
    </location>
</feature>
<feature type="DNA-binding region" description="H-T-H motif" evidence="4">
    <location>
        <begin position="41"/>
        <end position="60"/>
    </location>
</feature>
<evidence type="ECO:0000256" key="3">
    <source>
        <dbReference type="ARBA" id="ARBA00023163"/>
    </source>
</evidence>
<dbReference type="InterPro" id="IPR050109">
    <property type="entry name" value="HTH-type_TetR-like_transc_reg"/>
</dbReference>
<dbReference type="Gene3D" id="1.10.10.60">
    <property type="entry name" value="Homeodomain-like"/>
    <property type="match status" value="1"/>
</dbReference>
<dbReference type="PROSITE" id="PS50977">
    <property type="entry name" value="HTH_TETR_2"/>
    <property type="match status" value="1"/>
</dbReference>
<name>A0ABV2WWQ4_9NOCA</name>
<dbReference type="SUPFAM" id="SSF48498">
    <property type="entry name" value="Tetracyclin repressor-like, C-terminal domain"/>
    <property type="match status" value="1"/>
</dbReference>